<evidence type="ECO:0000256" key="2">
    <source>
        <dbReference type="ARBA" id="ARBA00022448"/>
    </source>
</evidence>
<feature type="domain" description="Major facilitator superfamily (MFS) profile" evidence="7">
    <location>
        <begin position="46"/>
        <end position="547"/>
    </location>
</feature>
<dbReference type="Proteomes" id="UP001305779">
    <property type="component" value="Unassembled WGS sequence"/>
</dbReference>
<feature type="transmembrane region" description="Helical" evidence="6">
    <location>
        <begin position="266"/>
        <end position="287"/>
    </location>
</feature>
<gene>
    <name evidence="8" type="ORF">PRZ48_013390</name>
</gene>
<dbReference type="SUPFAM" id="SSF103473">
    <property type="entry name" value="MFS general substrate transporter"/>
    <property type="match status" value="1"/>
</dbReference>
<proteinExistence type="predicted"/>
<protein>
    <recommendedName>
        <fullName evidence="7">Major facilitator superfamily (MFS) profile domain-containing protein</fullName>
    </recommendedName>
</protein>
<evidence type="ECO:0000313" key="9">
    <source>
        <dbReference type="Proteomes" id="UP001305779"/>
    </source>
</evidence>
<feature type="transmembrane region" description="Helical" evidence="6">
    <location>
        <begin position="348"/>
        <end position="368"/>
    </location>
</feature>
<evidence type="ECO:0000256" key="5">
    <source>
        <dbReference type="ARBA" id="ARBA00023136"/>
    </source>
</evidence>
<feature type="transmembrane region" description="Helical" evidence="6">
    <location>
        <begin position="171"/>
        <end position="195"/>
    </location>
</feature>
<dbReference type="CDD" id="cd17502">
    <property type="entry name" value="MFS_Azr1_MDR_like"/>
    <property type="match status" value="1"/>
</dbReference>
<feature type="transmembrane region" description="Helical" evidence="6">
    <location>
        <begin position="241"/>
        <end position="260"/>
    </location>
</feature>
<keyword evidence="3 6" id="KW-0812">Transmembrane</keyword>
<evidence type="ECO:0000256" key="3">
    <source>
        <dbReference type="ARBA" id="ARBA00022692"/>
    </source>
</evidence>
<feature type="transmembrane region" description="Helical" evidence="6">
    <location>
        <begin position="111"/>
        <end position="130"/>
    </location>
</feature>
<feature type="transmembrane region" description="Helical" evidence="6">
    <location>
        <begin position="136"/>
        <end position="159"/>
    </location>
</feature>
<evidence type="ECO:0000256" key="1">
    <source>
        <dbReference type="ARBA" id="ARBA00004141"/>
    </source>
</evidence>
<dbReference type="PANTHER" id="PTHR23501:SF177">
    <property type="entry name" value="MAJOR FACILITATOR SUPERFAMILY (MFS) PROFILE DOMAIN-CONTAINING PROTEIN-RELATED"/>
    <property type="match status" value="1"/>
</dbReference>
<dbReference type="InterPro" id="IPR036259">
    <property type="entry name" value="MFS_trans_sf"/>
</dbReference>
<dbReference type="InterPro" id="IPR020846">
    <property type="entry name" value="MFS_dom"/>
</dbReference>
<dbReference type="InterPro" id="IPR011701">
    <property type="entry name" value="MFS"/>
</dbReference>
<comment type="caution">
    <text evidence="8">The sequence shown here is derived from an EMBL/GenBank/DDBJ whole genome shotgun (WGS) entry which is preliminary data.</text>
</comment>
<keyword evidence="9" id="KW-1185">Reference proteome</keyword>
<dbReference type="PROSITE" id="PS50850">
    <property type="entry name" value="MFS"/>
    <property type="match status" value="1"/>
</dbReference>
<feature type="transmembrane region" description="Helical" evidence="6">
    <location>
        <begin position="375"/>
        <end position="393"/>
    </location>
</feature>
<dbReference type="EMBL" id="JAXOVC010000012">
    <property type="protein sequence ID" value="KAK4495063.1"/>
    <property type="molecule type" value="Genomic_DNA"/>
</dbReference>
<evidence type="ECO:0000256" key="6">
    <source>
        <dbReference type="SAM" id="Phobius"/>
    </source>
</evidence>
<keyword evidence="5 6" id="KW-0472">Membrane</keyword>
<evidence type="ECO:0000259" key="7">
    <source>
        <dbReference type="PROSITE" id="PS50850"/>
    </source>
</evidence>
<dbReference type="PANTHER" id="PTHR23501">
    <property type="entry name" value="MAJOR FACILITATOR SUPERFAMILY"/>
    <property type="match status" value="1"/>
</dbReference>
<feature type="transmembrane region" description="Helical" evidence="6">
    <location>
        <begin position="308"/>
        <end position="328"/>
    </location>
</feature>
<evidence type="ECO:0000256" key="4">
    <source>
        <dbReference type="ARBA" id="ARBA00022989"/>
    </source>
</evidence>
<evidence type="ECO:0000313" key="8">
    <source>
        <dbReference type="EMBL" id="KAK4495063.1"/>
    </source>
</evidence>
<reference evidence="8 9" key="1">
    <citation type="journal article" date="2023" name="G3 (Bethesda)">
        <title>A chromosome-level genome assembly of Zasmidium syzygii isolated from banana leaves.</title>
        <authorList>
            <person name="van Westerhoven A.C."/>
            <person name="Mehrabi R."/>
            <person name="Talebi R."/>
            <person name="Steentjes M.B.F."/>
            <person name="Corcolon B."/>
            <person name="Chong P.A."/>
            <person name="Kema G.H.J."/>
            <person name="Seidl M.F."/>
        </authorList>
    </citation>
    <scope>NUCLEOTIDE SEQUENCE [LARGE SCALE GENOMIC DNA]</scope>
    <source>
        <strain evidence="8 9">P124</strain>
    </source>
</reference>
<dbReference type="Pfam" id="PF07690">
    <property type="entry name" value="MFS_1"/>
    <property type="match status" value="1"/>
</dbReference>
<keyword evidence="4 6" id="KW-1133">Transmembrane helix</keyword>
<feature type="transmembrane region" description="Helical" evidence="6">
    <location>
        <begin position="41"/>
        <end position="59"/>
    </location>
</feature>
<name>A0ABR0E0W5_ZASCE</name>
<comment type="subcellular location">
    <subcellularLocation>
        <location evidence="1">Membrane</location>
        <topology evidence="1">Multi-pass membrane protein</topology>
    </subcellularLocation>
</comment>
<keyword evidence="2" id="KW-0813">Transport</keyword>
<organism evidence="8 9">
    <name type="scientific">Zasmidium cellare</name>
    <name type="common">Wine cellar mold</name>
    <name type="synonym">Racodium cellare</name>
    <dbReference type="NCBI Taxonomy" id="395010"/>
    <lineage>
        <taxon>Eukaryota</taxon>
        <taxon>Fungi</taxon>
        <taxon>Dikarya</taxon>
        <taxon>Ascomycota</taxon>
        <taxon>Pezizomycotina</taxon>
        <taxon>Dothideomycetes</taxon>
        <taxon>Dothideomycetidae</taxon>
        <taxon>Mycosphaerellales</taxon>
        <taxon>Mycosphaerellaceae</taxon>
        <taxon>Zasmidium</taxon>
    </lineage>
</organism>
<sequence>MAPALPQPAGSIELQEIERPIDDSTGPAHEENTEDNYPTKWRLVLITLGLSLSIFLAALDSTIIAQAIPALTDQFGSISNIAWYGTAYNITNTAFQSAWGKAYKYWKLKPVYLSAIVVFEVGNIICAAAQSSNVVVFGRVVAGIGGGGIMTGSFIIIAFTAKPQYRAAYMGVLRVTFGCASVVGPLLGGALVEYLSWRWTFWISLPIGAVAAGIMGVFFSQPRAVTPQEANLTEKLFNMDLNGGVLVAGSLSCFILAMHYSGPQLWGSAQVVGSLVGFAGLAILFVVNERLMGSKAMIQGHLFKKFSIVANSLFVTFLAGLYFPLLFILPIEFQSVHNNSASESGVRLIPLVLGISVFTMVSNGALTWWRHYSPFLVFGAVAGTVGVSLIYSLDATASNGTWTGLLMVTAVGIGLSLQIPMIANQAAVSAADIPAATSLTLFMENIGTSLFVAAGEAAFTNGLISGVQSRLPSVDTSTIVNAGVTQLRSRFPSSELPAILAAYLEGCQVSHVVSVACGSAATLLAFTSAAPGTKQGLQNWWKKSHEG</sequence>
<feature type="transmembrane region" description="Helical" evidence="6">
    <location>
        <begin position="201"/>
        <end position="220"/>
    </location>
</feature>
<dbReference type="Gene3D" id="1.20.1720.10">
    <property type="entry name" value="Multidrug resistance protein D"/>
    <property type="match status" value="1"/>
</dbReference>
<accession>A0ABR0E0W5</accession>
<feature type="transmembrane region" description="Helical" evidence="6">
    <location>
        <begin position="399"/>
        <end position="417"/>
    </location>
</feature>